<dbReference type="GO" id="GO:0016301">
    <property type="term" value="F:kinase activity"/>
    <property type="evidence" value="ECO:0007669"/>
    <property type="project" value="UniProtKB-KW"/>
</dbReference>
<protein>
    <submittedName>
        <fullName evidence="1">L-type lectin-domain receptor kinase IV.2-like protein</fullName>
    </submittedName>
</protein>
<evidence type="ECO:0000313" key="2">
    <source>
        <dbReference type="Proteomes" id="UP000265520"/>
    </source>
</evidence>
<accession>A0A392T2A3</accession>
<comment type="caution">
    <text evidence="1">The sequence shown here is derived from an EMBL/GenBank/DDBJ whole genome shotgun (WGS) entry which is preliminary data.</text>
</comment>
<keyword evidence="1" id="KW-0430">Lectin</keyword>
<dbReference type="AlphaFoldDB" id="A0A392T2A3"/>
<keyword evidence="1" id="KW-0418">Kinase</keyword>
<feature type="non-terminal residue" evidence="1">
    <location>
        <position position="48"/>
    </location>
</feature>
<keyword evidence="1" id="KW-0808">Transferase</keyword>
<keyword evidence="1" id="KW-0675">Receptor</keyword>
<sequence length="48" mass="5297">MLSVHFFLRGEILEAKDANLGSDFVSDEVELVLKLGLLCSHSEPLARP</sequence>
<proteinExistence type="predicted"/>
<evidence type="ECO:0000313" key="1">
    <source>
        <dbReference type="EMBL" id="MCI55238.1"/>
    </source>
</evidence>
<reference evidence="1 2" key="1">
    <citation type="journal article" date="2018" name="Front. Plant Sci.">
        <title>Red Clover (Trifolium pratense) and Zigzag Clover (T. medium) - A Picture of Genomic Similarities and Differences.</title>
        <authorList>
            <person name="Dluhosova J."/>
            <person name="Istvanek J."/>
            <person name="Nedelnik J."/>
            <person name="Repkova J."/>
        </authorList>
    </citation>
    <scope>NUCLEOTIDE SEQUENCE [LARGE SCALE GENOMIC DNA]</scope>
    <source>
        <strain evidence="2">cv. 10/8</strain>
        <tissue evidence="1">Leaf</tissue>
    </source>
</reference>
<dbReference type="EMBL" id="LXQA010492861">
    <property type="protein sequence ID" value="MCI55238.1"/>
    <property type="molecule type" value="Genomic_DNA"/>
</dbReference>
<organism evidence="1 2">
    <name type="scientific">Trifolium medium</name>
    <dbReference type="NCBI Taxonomy" id="97028"/>
    <lineage>
        <taxon>Eukaryota</taxon>
        <taxon>Viridiplantae</taxon>
        <taxon>Streptophyta</taxon>
        <taxon>Embryophyta</taxon>
        <taxon>Tracheophyta</taxon>
        <taxon>Spermatophyta</taxon>
        <taxon>Magnoliopsida</taxon>
        <taxon>eudicotyledons</taxon>
        <taxon>Gunneridae</taxon>
        <taxon>Pentapetalae</taxon>
        <taxon>rosids</taxon>
        <taxon>fabids</taxon>
        <taxon>Fabales</taxon>
        <taxon>Fabaceae</taxon>
        <taxon>Papilionoideae</taxon>
        <taxon>50 kb inversion clade</taxon>
        <taxon>NPAAA clade</taxon>
        <taxon>Hologalegina</taxon>
        <taxon>IRL clade</taxon>
        <taxon>Trifolieae</taxon>
        <taxon>Trifolium</taxon>
    </lineage>
</organism>
<dbReference type="GO" id="GO:0030246">
    <property type="term" value="F:carbohydrate binding"/>
    <property type="evidence" value="ECO:0007669"/>
    <property type="project" value="UniProtKB-KW"/>
</dbReference>
<keyword evidence="2" id="KW-1185">Reference proteome</keyword>
<dbReference type="Proteomes" id="UP000265520">
    <property type="component" value="Unassembled WGS sequence"/>
</dbReference>
<name>A0A392T2A3_9FABA</name>